<dbReference type="EMBL" id="CP065989">
    <property type="protein sequence ID" value="QQB15546.1"/>
    <property type="molecule type" value="Genomic_DNA"/>
</dbReference>
<accession>A0A7T4DKL7</accession>
<gene>
    <name evidence="1" type="ORF">I6H47_06340</name>
</gene>
<proteinExistence type="predicted"/>
<dbReference type="RefSeq" id="WP_198500529.1">
    <property type="nucleotide sequence ID" value="NZ_CP065989.1"/>
</dbReference>
<sequence length="434" mass="47464">MPDDHHAPGAQSPASFHLGGPLTVDDLLASPRGRSLVLNLVTSGESPDSDQTVPFAVVSEAMHRAVCVLDRQRGIDSAVYGGDDGETHLRNVQPTEVAQALRSLDPVPPTQTDLEHAMVAVIAGAMYWQPPHSDAVLAEDPEMVDALGPWAEAVVDSGLLETWSRGPHVDDQWELTWDDPPNRDATRRVLGADPTDLLSPLGGVEPSLPTDEAATSLAQWRAEVMAEEESSRRAYRLSPFDVGAGEWWSTPAVELWSTTGTWPSGEPIGLGLVEDDFGLERARARRVRLRDTSRVFTVSGPEQWAALCRRFPLDLTAQRREVWFEATGRKGRWVIPDWSRVAEQFDGVHVSLAGYVRTAGVVIDVSDDSIVDGRGDAPFRGNTDCNTASLMAGWNPDTTYWLTDAISGITEVVDWSFDDDAYAWVAHPGLTVRR</sequence>
<organism evidence="1 2">
    <name type="scientific">Brevibacterium casei</name>
    <dbReference type="NCBI Taxonomy" id="33889"/>
    <lineage>
        <taxon>Bacteria</taxon>
        <taxon>Bacillati</taxon>
        <taxon>Actinomycetota</taxon>
        <taxon>Actinomycetes</taxon>
        <taxon>Micrococcales</taxon>
        <taxon>Brevibacteriaceae</taxon>
        <taxon>Brevibacterium</taxon>
    </lineage>
</organism>
<dbReference type="Proteomes" id="UP000595374">
    <property type="component" value="Chromosome"/>
</dbReference>
<evidence type="ECO:0000313" key="2">
    <source>
        <dbReference type="Proteomes" id="UP000595374"/>
    </source>
</evidence>
<protein>
    <submittedName>
        <fullName evidence="1">Uncharacterized protein</fullName>
    </submittedName>
</protein>
<dbReference type="AlphaFoldDB" id="A0A7T4DKL7"/>
<evidence type="ECO:0000313" key="1">
    <source>
        <dbReference type="EMBL" id="QQB15546.1"/>
    </source>
</evidence>
<name>A0A7T4DKL7_9MICO</name>
<reference evidence="1 2" key="1">
    <citation type="submission" date="2020-12" db="EMBL/GenBank/DDBJ databases">
        <title>FDA dAtabase for Regulatory Grade micrObial Sequences (FDA-ARGOS): Supporting development and validation of Infectious Disease Dx tests.</title>
        <authorList>
            <person name="Sproer C."/>
            <person name="Gronow S."/>
            <person name="Severitt S."/>
            <person name="Schroder I."/>
            <person name="Tallon L."/>
            <person name="Sadzewicz L."/>
            <person name="Zhao X."/>
            <person name="Boylan J."/>
            <person name="Ott S."/>
            <person name="Bowen H."/>
            <person name="Vavikolanu K."/>
            <person name="Mehta A."/>
            <person name="Aluvathingal J."/>
            <person name="Nadendla S."/>
            <person name="Lowell S."/>
            <person name="Myers T."/>
            <person name="Yan Y."/>
            <person name="Sichtig H."/>
        </authorList>
    </citation>
    <scope>NUCLEOTIDE SEQUENCE [LARGE SCALE GENOMIC DNA]</scope>
    <source>
        <strain evidence="1 2">FDAARGOS_990</strain>
    </source>
</reference>